<dbReference type="InterPro" id="IPR012373">
    <property type="entry name" value="Ferrdict_sens_TM"/>
</dbReference>
<feature type="transmembrane region" description="Helical" evidence="1">
    <location>
        <begin position="116"/>
        <end position="137"/>
    </location>
</feature>
<sequence length="380" mass="40873">MPKSRQIEKKVLDRAAEYYLDLQDGTMDADELKAWQGWMAASGDHRRAFARMETLWGVLGEAEADEWQAFADQTHADMAKADAEPTVAVHPSAGGSILSMVAPANEQPTVRKKPSYAWVGAIAASFAAVLVTTFLLMGTPDGSQAVRTVQYQTAAGQQRVVNLADGSIVELGAGSAVSVTYSEENRSLVLDQGEAIFTVAKNPKRPFIVRAGQGSVTAIGTVFNVRKSAANVEVRVLEGTVAVRPIDDTEERTRGRGRDSATAVAQPVALVTAGRRTAYSPAGLLAPIVEADVQEGLSWRVGVLTMVDWPIADVIQELNRYLTDEITIGDEAVGTMRFTGTVYPDQVDAWLEGLQQGYPIEVVRLGGSTILMFDEEQSGT</sequence>
<feature type="domain" description="FecR protein" evidence="2">
    <location>
        <begin position="150"/>
        <end position="241"/>
    </location>
</feature>
<dbReference type="EMBL" id="FNAK01000005">
    <property type="protein sequence ID" value="SDE25132.1"/>
    <property type="molecule type" value="Genomic_DNA"/>
</dbReference>
<dbReference type="Pfam" id="PF04773">
    <property type="entry name" value="FecR"/>
    <property type="match status" value="1"/>
</dbReference>
<evidence type="ECO:0000259" key="3">
    <source>
        <dbReference type="Pfam" id="PF16220"/>
    </source>
</evidence>
<name>A0A1G7BDT7_9PROT</name>
<keyword evidence="1" id="KW-0812">Transmembrane</keyword>
<organism evidence="4 5">
    <name type="scientific">Kordiimonas lacus</name>
    <dbReference type="NCBI Taxonomy" id="637679"/>
    <lineage>
        <taxon>Bacteria</taxon>
        <taxon>Pseudomonadati</taxon>
        <taxon>Pseudomonadota</taxon>
        <taxon>Alphaproteobacteria</taxon>
        <taxon>Kordiimonadales</taxon>
        <taxon>Kordiimonadaceae</taxon>
        <taxon>Kordiimonas</taxon>
    </lineage>
</organism>
<dbReference type="Gene3D" id="2.60.120.1440">
    <property type="match status" value="1"/>
</dbReference>
<keyword evidence="1" id="KW-0472">Membrane</keyword>
<dbReference type="Proteomes" id="UP000183685">
    <property type="component" value="Unassembled WGS sequence"/>
</dbReference>
<gene>
    <name evidence="4" type="ORF">SAMN04488071_2470</name>
</gene>
<keyword evidence="5" id="KW-1185">Reference proteome</keyword>
<keyword evidence="1" id="KW-1133">Transmembrane helix</keyword>
<evidence type="ECO:0000313" key="5">
    <source>
        <dbReference type="Proteomes" id="UP000183685"/>
    </source>
</evidence>
<evidence type="ECO:0000256" key="1">
    <source>
        <dbReference type="SAM" id="Phobius"/>
    </source>
</evidence>
<dbReference type="PANTHER" id="PTHR30273:SF2">
    <property type="entry name" value="PROTEIN FECR"/>
    <property type="match status" value="1"/>
</dbReference>
<dbReference type="Gene3D" id="3.55.50.30">
    <property type="match status" value="1"/>
</dbReference>
<dbReference type="GO" id="GO:0016989">
    <property type="term" value="F:sigma factor antagonist activity"/>
    <property type="evidence" value="ECO:0007669"/>
    <property type="project" value="TreeGrafter"/>
</dbReference>
<protein>
    <submittedName>
        <fullName evidence="4">FecR family protein</fullName>
    </submittedName>
</protein>
<dbReference type="RefSeq" id="WP_068307607.1">
    <property type="nucleotide sequence ID" value="NZ_FNAK01000005.1"/>
</dbReference>
<dbReference type="PANTHER" id="PTHR30273">
    <property type="entry name" value="PERIPLASMIC SIGNAL SENSOR AND SIGMA FACTOR ACTIVATOR FECR-RELATED"/>
    <property type="match status" value="1"/>
</dbReference>
<dbReference type="AlphaFoldDB" id="A0A1G7BDT7"/>
<dbReference type="Pfam" id="PF16220">
    <property type="entry name" value="DUF4880"/>
    <property type="match status" value="1"/>
</dbReference>
<dbReference type="PIRSF" id="PIRSF018266">
    <property type="entry name" value="FecR"/>
    <property type="match status" value="1"/>
</dbReference>
<dbReference type="InterPro" id="IPR006860">
    <property type="entry name" value="FecR"/>
</dbReference>
<evidence type="ECO:0000259" key="2">
    <source>
        <dbReference type="Pfam" id="PF04773"/>
    </source>
</evidence>
<accession>A0A1G7BDT7</accession>
<dbReference type="InterPro" id="IPR032623">
    <property type="entry name" value="FecR_N"/>
</dbReference>
<reference evidence="4 5" key="1">
    <citation type="submission" date="2016-10" db="EMBL/GenBank/DDBJ databases">
        <authorList>
            <person name="de Groot N.N."/>
        </authorList>
    </citation>
    <scope>NUCLEOTIDE SEQUENCE [LARGE SCALE GENOMIC DNA]</scope>
    <source>
        <strain evidence="4 5">CGMCC 1.9109</strain>
    </source>
</reference>
<dbReference type="OrthoDB" id="1098280at2"/>
<dbReference type="STRING" id="637679.GCA_001550055_03635"/>
<proteinExistence type="predicted"/>
<evidence type="ECO:0000313" key="4">
    <source>
        <dbReference type="EMBL" id="SDE25132.1"/>
    </source>
</evidence>
<feature type="domain" description="FecR N-terminal" evidence="3">
    <location>
        <begin position="13"/>
        <end position="55"/>
    </location>
</feature>